<feature type="non-terminal residue" evidence="2">
    <location>
        <position position="100"/>
    </location>
</feature>
<protein>
    <submittedName>
        <fullName evidence="2">Uncharacterized protein</fullName>
    </submittedName>
</protein>
<name>A0A383C9S4_9ZZZZ</name>
<accession>A0A383C9S4</accession>
<feature type="region of interest" description="Disordered" evidence="1">
    <location>
        <begin position="1"/>
        <end position="26"/>
    </location>
</feature>
<dbReference type="InterPro" id="IPR036388">
    <property type="entry name" value="WH-like_DNA-bd_sf"/>
</dbReference>
<organism evidence="2">
    <name type="scientific">marine metagenome</name>
    <dbReference type="NCBI Taxonomy" id="408172"/>
    <lineage>
        <taxon>unclassified sequences</taxon>
        <taxon>metagenomes</taxon>
        <taxon>ecological metagenomes</taxon>
    </lineage>
</organism>
<reference evidence="2" key="1">
    <citation type="submission" date="2018-05" db="EMBL/GenBank/DDBJ databases">
        <authorList>
            <person name="Lanie J.A."/>
            <person name="Ng W.-L."/>
            <person name="Kazmierczak K.M."/>
            <person name="Andrzejewski T.M."/>
            <person name="Davidsen T.M."/>
            <person name="Wayne K.J."/>
            <person name="Tettelin H."/>
            <person name="Glass J.I."/>
            <person name="Rusch D."/>
            <person name="Podicherti R."/>
            <person name="Tsui H.-C.T."/>
            <person name="Winkler M.E."/>
        </authorList>
    </citation>
    <scope>NUCLEOTIDE SEQUENCE</scope>
</reference>
<proteinExistence type="predicted"/>
<evidence type="ECO:0000256" key="1">
    <source>
        <dbReference type="SAM" id="MobiDB-lite"/>
    </source>
</evidence>
<gene>
    <name evidence="2" type="ORF">METZ01_LOCUS481667</name>
</gene>
<sequence length="100" mass="10610">MIPGVPDSTAGSLDRPQDAGDGTHHHVVDDLHVVVGRRLRVGGMRYSRSRYTVVQILAAAGRPLTLPEILDGDAGAGQVLAQSSAYRNLGELVEAAVVRR</sequence>
<dbReference type="AlphaFoldDB" id="A0A383C9S4"/>
<dbReference type="SUPFAM" id="SSF46785">
    <property type="entry name" value="Winged helix' DNA-binding domain"/>
    <property type="match status" value="1"/>
</dbReference>
<evidence type="ECO:0000313" key="2">
    <source>
        <dbReference type="EMBL" id="SVE28813.1"/>
    </source>
</evidence>
<feature type="compositionally biased region" description="Basic and acidic residues" evidence="1">
    <location>
        <begin position="15"/>
        <end position="26"/>
    </location>
</feature>
<dbReference type="InterPro" id="IPR036390">
    <property type="entry name" value="WH_DNA-bd_sf"/>
</dbReference>
<dbReference type="EMBL" id="UINC01206947">
    <property type="protein sequence ID" value="SVE28813.1"/>
    <property type="molecule type" value="Genomic_DNA"/>
</dbReference>
<dbReference type="Gene3D" id="1.10.10.10">
    <property type="entry name" value="Winged helix-like DNA-binding domain superfamily/Winged helix DNA-binding domain"/>
    <property type="match status" value="1"/>
</dbReference>